<organism evidence="2 3">
    <name type="scientific">SAR86 cluster bacterium</name>
    <dbReference type="NCBI Taxonomy" id="2030880"/>
    <lineage>
        <taxon>Bacteria</taxon>
        <taxon>Pseudomonadati</taxon>
        <taxon>Pseudomonadota</taxon>
        <taxon>Gammaproteobacteria</taxon>
        <taxon>SAR86 cluster</taxon>
    </lineage>
</organism>
<name>A0A368BYA9_9GAMM</name>
<dbReference type="Pfam" id="PF13847">
    <property type="entry name" value="Methyltransf_31"/>
    <property type="match status" value="1"/>
</dbReference>
<dbReference type="Proteomes" id="UP000253307">
    <property type="component" value="Unassembled WGS sequence"/>
</dbReference>
<accession>A0A368BYA9</accession>
<comment type="caution">
    <text evidence="2">The sequence shown here is derived from an EMBL/GenBank/DDBJ whole genome shotgun (WGS) entry which is preliminary data.</text>
</comment>
<dbReference type="PANTHER" id="PTHR44068">
    <property type="entry name" value="ZGC:194242"/>
    <property type="match status" value="1"/>
</dbReference>
<dbReference type="GO" id="GO:0008168">
    <property type="term" value="F:methyltransferase activity"/>
    <property type="evidence" value="ECO:0007669"/>
    <property type="project" value="UniProtKB-KW"/>
</dbReference>
<dbReference type="InterPro" id="IPR050447">
    <property type="entry name" value="Erg6_SMT_methyltransf"/>
</dbReference>
<evidence type="ECO:0000313" key="2">
    <source>
        <dbReference type="EMBL" id="RCL41874.1"/>
    </source>
</evidence>
<keyword evidence="2" id="KW-0808">Transferase</keyword>
<feature type="domain" description="Methyltransferase" evidence="1">
    <location>
        <begin position="12"/>
        <end position="149"/>
    </location>
</feature>
<dbReference type="PANTHER" id="PTHR44068:SF11">
    <property type="entry name" value="GERANYL DIPHOSPHATE 2-C-METHYLTRANSFERASE"/>
    <property type="match status" value="1"/>
</dbReference>
<dbReference type="EMBL" id="QOPE01000010">
    <property type="protein sequence ID" value="RCL41874.1"/>
    <property type="molecule type" value="Genomic_DNA"/>
</dbReference>
<protein>
    <submittedName>
        <fullName evidence="2">Class I SAM-dependent methyltransferase</fullName>
    </submittedName>
</protein>
<evidence type="ECO:0000259" key="1">
    <source>
        <dbReference type="Pfam" id="PF13847"/>
    </source>
</evidence>
<gene>
    <name evidence="2" type="ORF">DBW96_01915</name>
</gene>
<dbReference type="InterPro" id="IPR025714">
    <property type="entry name" value="Methyltranfer_dom"/>
</dbReference>
<dbReference type="CDD" id="cd02440">
    <property type="entry name" value="AdoMet_MTases"/>
    <property type="match status" value="1"/>
</dbReference>
<sequence length="234" mass="27388">MLTFNFSNIYLSRGNKILDVGCGEGRHIFGAMDAQSGLNLFGVDMDIPSLEKSNEGLDFFREMDFNLVKFLQGSIYNLPFQDNELDIVICSEVLEHLEDYSKAIQEIHRVLKPGGYFLASVPSFLPEKICWMLSKEYQNMPGGHVRIFKKSNILKVMQDHNFSFIQSEKYHAFHSAYWWLRCIFWKTQEHNFLVKVYKKILERHILKNTPIMDVIEKLLNPILGKSISFYFKKN</sequence>
<dbReference type="SUPFAM" id="SSF53335">
    <property type="entry name" value="S-adenosyl-L-methionine-dependent methyltransferases"/>
    <property type="match status" value="1"/>
</dbReference>
<keyword evidence="2" id="KW-0489">Methyltransferase</keyword>
<proteinExistence type="predicted"/>
<dbReference type="AlphaFoldDB" id="A0A368BYA9"/>
<dbReference type="Gene3D" id="3.40.50.150">
    <property type="entry name" value="Vaccinia Virus protein VP39"/>
    <property type="match status" value="1"/>
</dbReference>
<dbReference type="InterPro" id="IPR029063">
    <property type="entry name" value="SAM-dependent_MTases_sf"/>
</dbReference>
<reference evidence="2 3" key="1">
    <citation type="journal article" date="2018" name="Microbiome">
        <title>Fine metagenomic profile of the Mediterranean stratified and mixed water columns revealed by assembly and recruitment.</title>
        <authorList>
            <person name="Haro-Moreno J.M."/>
            <person name="Lopez-Perez M."/>
            <person name="De La Torre J.R."/>
            <person name="Picazo A."/>
            <person name="Camacho A."/>
            <person name="Rodriguez-Valera F."/>
        </authorList>
    </citation>
    <scope>NUCLEOTIDE SEQUENCE [LARGE SCALE GENOMIC DNA]</scope>
    <source>
        <strain evidence="2">MED-G82</strain>
    </source>
</reference>
<dbReference type="GO" id="GO:0032259">
    <property type="term" value="P:methylation"/>
    <property type="evidence" value="ECO:0007669"/>
    <property type="project" value="UniProtKB-KW"/>
</dbReference>
<evidence type="ECO:0000313" key="3">
    <source>
        <dbReference type="Proteomes" id="UP000253307"/>
    </source>
</evidence>